<dbReference type="InterPro" id="IPR003146">
    <property type="entry name" value="M14A_act_pep"/>
</dbReference>
<evidence type="ECO:0000256" key="1">
    <source>
        <dbReference type="ARBA" id="ARBA00001947"/>
    </source>
</evidence>
<evidence type="ECO:0000256" key="4">
    <source>
        <dbReference type="ARBA" id="ARBA00022525"/>
    </source>
</evidence>
<dbReference type="InterPro" id="IPR000834">
    <property type="entry name" value="Peptidase_M14"/>
</dbReference>
<evidence type="ECO:0000256" key="6">
    <source>
        <dbReference type="ARBA" id="ARBA00022670"/>
    </source>
</evidence>
<evidence type="ECO:0000256" key="5">
    <source>
        <dbReference type="ARBA" id="ARBA00022645"/>
    </source>
</evidence>
<dbReference type="CDD" id="cd03860">
    <property type="entry name" value="M14_CP_A-B_like"/>
    <property type="match status" value="1"/>
</dbReference>
<dbReference type="Pfam" id="PF02244">
    <property type="entry name" value="Propep_M14"/>
    <property type="match status" value="1"/>
</dbReference>
<evidence type="ECO:0000259" key="16">
    <source>
        <dbReference type="PROSITE" id="PS52035"/>
    </source>
</evidence>
<dbReference type="AlphaFoldDB" id="A0AA36AJ19"/>
<dbReference type="FunFam" id="3.40.630.10:FF:000040">
    <property type="entry name" value="zinc carboxypeptidase"/>
    <property type="match status" value="1"/>
</dbReference>
<proteinExistence type="inferred from homology"/>
<keyword evidence="6" id="KW-0645">Protease</keyword>
<keyword evidence="18" id="KW-1185">Reference proteome</keyword>
<dbReference type="Pfam" id="PF00246">
    <property type="entry name" value="Peptidase_M14"/>
    <property type="match status" value="1"/>
</dbReference>
<dbReference type="Gene3D" id="3.30.70.340">
    <property type="entry name" value="Metallocarboxypeptidase-like"/>
    <property type="match status" value="1"/>
</dbReference>
<dbReference type="PROSITE" id="PS52035">
    <property type="entry name" value="PEPTIDASE_M14"/>
    <property type="match status" value="1"/>
</dbReference>
<dbReference type="PANTHER" id="PTHR11705">
    <property type="entry name" value="PROTEASE FAMILY M14 CARBOXYPEPTIDASE A,B"/>
    <property type="match status" value="1"/>
</dbReference>
<reference evidence="17" key="1">
    <citation type="submission" date="2023-08" db="EMBL/GenBank/DDBJ databases">
        <authorList>
            <person name="Alioto T."/>
            <person name="Alioto T."/>
            <person name="Gomez Garrido J."/>
        </authorList>
    </citation>
    <scope>NUCLEOTIDE SEQUENCE</scope>
</reference>
<feature type="active site" description="Proton donor/acceptor" evidence="14">
    <location>
        <position position="407"/>
    </location>
</feature>
<comment type="cofactor">
    <cofactor evidence="1">
        <name>Zn(2+)</name>
        <dbReference type="ChEBI" id="CHEBI:29105"/>
    </cofactor>
</comment>
<evidence type="ECO:0000256" key="8">
    <source>
        <dbReference type="ARBA" id="ARBA00022729"/>
    </source>
</evidence>
<dbReference type="GO" id="GO:0008270">
    <property type="term" value="F:zinc ion binding"/>
    <property type="evidence" value="ECO:0007669"/>
    <property type="project" value="InterPro"/>
</dbReference>
<dbReference type="Proteomes" id="UP001162480">
    <property type="component" value="Chromosome 1"/>
</dbReference>
<comment type="function">
    <text evidence="13">Involved in the digestion of the blood meal.</text>
</comment>
<keyword evidence="10" id="KW-0862">Zinc</keyword>
<dbReference type="GO" id="GO:0004181">
    <property type="term" value="F:metallocarboxypeptidase activity"/>
    <property type="evidence" value="ECO:0007669"/>
    <property type="project" value="InterPro"/>
</dbReference>
<evidence type="ECO:0000313" key="17">
    <source>
        <dbReference type="EMBL" id="CAI9715502.1"/>
    </source>
</evidence>
<evidence type="ECO:0000256" key="15">
    <source>
        <dbReference type="SAM" id="MobiDB-lite"/>
    </source>
</evidence>
<feature type="compositionally biased region" description="Basic residues" evidence="15">
    <location>
        <begin position="443"/>
        <end position="464"/>
    </location>
</feature>
<dbReference type="SUPFAM" id="SSF53187">
    <property type="entry name" value="Zn-dependent exopeptidases"/>
    <property type="match status" value="1"/>
</dbReference>
<dbReference type="SUPFAM" id="SSF54897">
    <property type="entry name" value="Protease propeptides/inhibitors"/>
    <property type="match status" value="1"/>
</dbReference>
<feature type="domain" description="Peptidase M14" evidence="16">
    <location>
        <begin position="144"/>
        <end position="441"/>
    </location>
</feature>
<evidence type="ECO:0000256" key="2">
    <source>
        <dbReference type="ARBA" id="ARBA00004613"/>
    </source>
</evidence>
<evidence type="ECO:0000313" key="18">
    <source>
        <dbReference type="Proteomes" id="UP001162480"/>
    </source>
</evidence>
<evidence type="ECO:0000256" key="11">
    <source>
        <dbReference type="ARBA" id="ARBA00023049"/>
    </source>
</evidence>
<sequence>MGFVSLKEDSSYDICKSSKTGGILGHAYVADRSNYYPTEESWQNVTYAGHQVWKILPKNTSTFDYFVKVGRKHKLDFWKLPTEFDDSFHIRVSPEQRRIVKIALDETKTPFNILIDDVDKLIKEDMEGVHRRAKRGANRFRLNSYQSTQQIYKFLETTCSKTKYYCRVFNIGRSSEGRDIKLIHLSYKKRSQRMGILIDAGMHGREWVSISVILHFINQLAINPENSKDNKNMLSNFNWYFIPILNPDGYEYTRSRDRLWRKTRSRSPNYNHCIGVDINRNFPNHWNEDGSSSDPCSVEYSGPTALSEPETMALANAMRMRQGELIAYISLHAYGQLWIYPWGYKMEEPTDVDDLNRLALRATNAIRHYSNTRYQVGSSARILYIASGASDDYAKANHGIKYAYTVELRDLGHYGFLLPRKLIPKTCQETFVGLKAFAQGLSKKSRRQRKRRTKRRRRSRRRRA</sequence>
<keyword evidence="4" id="KW-0964">Secreted</keyword>
<organism evidence="17 18">
    <name type="scientific">Octopus vulgaris</name>
    <name type="common">Common octopus</name>
    <dbReference type="NCBI Taxonomy" id="6645"/>
    <lineage>
        <taxon>Eukaryota</taxon>
        <taxon>Metazoa</taxon>
        <taxon>Spiralia</taxon>
        <taxon>Lophotrochozoa</taxon>
        <taxon>Mollusca</taxon>
        <taxon>Cephalopoda</taxon>
        <taxon>Coleoidea</taxon>
        <taxon>Octopodiformes</taxon>
        <taxon>Octopoda</taxon>
        <taxon>Incirrata</taxon>
        <taxon>Octopodidae</taxon>
        <taxon>Octopus</taxon>
    </lineage>
</organism>
<comment type="subcellular location">
    <subcellularLocation>
        <location evidence="2">Secreted</location>
    </subcellularLocation>
</comment>
<protein>
    <submittedName>
        <fullName evidence="17">Carboxypeptidase B</fullName>
    </submittedName>
</protein>
<dbReference type="GO" id="GO:0006508">
    <property type="term" value="P:proteolysis"/>
    <property type="evidence" value="ECO:0007669"/>
    <property type="project" value="UniProtKB-KW"/>
</dbReference>
<evidence type="ECO:0000256" key="14">
    <source>
        <dbReference type="PROSITE-ProRule" id="PRU01379"/>
    </source>
</evidence>
<comment type="similarity">
    <text evidence="3 14">Belongs to the peptidase M14 family.</text>
</comment>
<evidence type="ECO:0000256" key="13">
    <source>
        <dbReference type="ARBA" id="ARBA00057299"/>
    </source>
</evidence>
<evidence type="ECO:0000256" key="10">
    <source>
        <dbReference type="ARBA" id="ARBA00022833"/>
    </source>
</evidence>
<keyword evidence="8" id="KW-0732">Signal</keyword>
<evidence type="ECO:0000256" key="12">
    <source>
        <dbReference type="ARBA" id="ARBA00023157"/>
    </source>
</evidence>
<keyword evidence="7" id="KW-0479">Metal-binding</keyword>
<dbReference type="SMART" id="SM00631">
    <property type="entry name" value="Zn_pept"/>
    <property type="match status" value="1"/>
</dbReference>
<keyword evidence="12" id="KW-1015">Disulfide bond</keyword>
<feature type="region of interest" description="Disordered" evidence="15">
    <location>
        <begin position="441"/>
        <end position="464"/>
    </location>
</feature>
<keyword evidence="5 17" id="KW-0121">Carboxypeptidase</keyword>
<dbReference type="GO" id="GO:0005615">
    <property type="term" value="C:extracellular space"/>
    <property type="evidence" value="ECO:0007669"/>
    <property type="project" value="TreeGrafter"/>
</dbReference>
<evidence type="ECO:0000256" key="9">
    <source>
        <dbReference type="ARBA" id="ARBA00022801"/>
    </source>
</evidence>
<dbReference type="PRINTS" id="PR00765">
    <property type="entry name" value="CRBOXYPTASEA"/>
</dbReference>
<keyword evidence="11" id="KW-0482">Metalloprotease</keyword>
<name>A0AA36AJ19_OCTVU</name>
<evidence type="ECO:0000256" key="7">
    <source>
        <dbReference type="ARBA" id="ARBA00022723"/>
    </source>
</evidence>
<dbReference type="Gene3D" id="3.40.630.10">
    <property type="entry name" value="Zn peptidases"/>
    <property type="match status" value="1"/>
</dbReference>
<gene>
    <name evidence="17" type="ORF">OCTVUL_1B015342</name>
</gene>
<dbReference type="InterPro" id="IPR036990">
    <property type="entry name" value="M14A-like_propep"/>
</dbReference>
<evidence type="ECO:0000256" key="3">
    <source>
        <dbReference type="ARBA" id="ARBA00005988"/>
    </source>
</evidence>
<dbReference type="PANTHER" id="PTHR11705:SF91">
    <property type="entry name" value="FI01817P-RELATED"/>
    <property type="match status" value="1"/>
</dbReference>
<dbReference type="EMBL" id="OX597814">
    <property type="protein sequence ID" value="CAI9715502.1"/>
    <property type="molecule type" value="Genomic_DNA"/>
</dbReference>
<accession>A0AA36AJ19</accession>
<keyword evidence="9" id="KW-0378">Hydrolase</keyword>